<evidence type="ECO:0000256" key="5">
    <source>
        <dbReference type="SAM" id="Phobius"/>
    </source>
</evidence>
<evidence type="ECO:0000313" key="7">
    <source>
        <dbReference type="Proteomes" id="UP000234323"/>
    </source>
</evidence>
<dbReference type="AlphaFoldDB" id="A0A2I1GJR5"/>
<organism evidence="6 7">
    <name type="scientific">Rhizophagus irregularis</name>
    <dbReference type="NCBI Taxonomy" id="588596"/>
    <lineage>
        <taxon>Eukaryota</taxon>
        <taxon>Fungi</taxon>
        <taxon>Fungi incertae sedis</taxon>
        <taxon>Mucoromycota</taxon>
        <taxon>Glomeromycotina</taxon>
        <taxon>Glomeromycetes</taxon>
        <taxon>Glomerales</taxon>
        <taxon>Glomeraceae</taxon>
        <taxon>Rhizophagus</taxon>
    </lineage>
</organism>
<dbReference type="InterPro" id="IPR002293">
    <property type="entry name" value="AA/rel_permease1"/>
</dbReference>
<feature type="transmembrane region" description="Helical" evidence="5">
    <location>
        <begin position="124"/>
        <end position="154"/>
    </location>
</feature>
<name>A0A2I1GJR5_9GLOM</name>
<feature type="transmembrane region" description="Helical" evidence="5">
    <location>
        <begin position="291"/>
        <end position="313"/>
    </location>
</feature>
<dbReference type="GO" id="GO:0016020">
    <property type="term" value="C:membrane"/>
    <property type="evidence" value="ECO:0007669"/>
    <property type="project" value="UniProtKB-SubCell"/>
</dbReference>
<evidence type="ECO:0000313" key="6">
    <source>
        <dbReference type="EMBL" id="PKY46855.1"/>
    </source>
</evidence>
<feature type="transmembrane region" description="Helical" evidence="5">
    <location>
        <begin position="343"/>
        <end position="365"/>
    </location>
</feature>
<dbReference type="Gene3D" id="1.20.1740.10">
    <property type="entry name" value="Amino acid/polyamine transporter I"/>
    <property type="match status" value="1"/>
</dbReference>
<feature type="transmembrane region" description="Helical" evidence="5">
    <location>
        <begin position="212"/>
        <end position="232"/>
    </location>
</feature>
<dbReference type="PIRSF" id="PIRSF006060">
    <property type="entry name" value="AA_transporter"/>
    <property type="match status" value="1"/>
</dbReference>
<feature type="transmembrane region" description="Helical" evidence="5">
    <location>
        <begin position="400"/>
        <end position="426"/>
    </location>
</feature>
<feature type="transmembrane region" description="Helical" evidence="5">
    <location>
        <begin position="252"/>
        <end position="270"/>
    </location>
</feature>
<dbReference type="VEuPathDB" id="FungiDB:RhiirA1_444212"/>
<keyword evidence="7" id="KW-1185">Reference proteome</keyword>
<dbReference type="InterPro" id="IPR050598">
    <property type="entry name" value="AminoAcid_Transporter"/>
</dbReference>
<feature type="transmembrane region" description="Helical" evidence="5">
    <location>
        <begin position="80"/>
        <end position="103"/>
    </location>
</feature>
<feature type="transmembrane region" description="Helical" evidence="5">
    <location>
        <begin position="180"/>
        <end position="200"/>
    </location>
</feature>
<dbReference type="PANTHER" id="PTHR11785">
    <property type="entry name" value="AMINO ACID TRANSPORTER"/>
    <property type="match status" value="1"/>
</dbReference>
<feature type="transmembrane region" description="Helical" evidence="5">
    <location>
        <begin position="544"/>
        <end position="564"/>
    </location>
</feature>
<keyword evidence="4 5" id="KW-0472">Membrane</keyword>
<sequence>MANTNDINIYGNTHGDYEGSQEIIRPISALSSEPSLKPRNDSLLGVFYGIGMNVNNVIGSGIVTAPGIVWNAVKSPGIVLLLWLIGGIVSMAGSLTYVELGAIHKISGGETKYLQTAYPNPKLLMSYLFSFMFVLVIRPGLICAVIQIGAQYFWYTIKGRRFSDDIDPKLSGWNLQFSPFWFIKLLAIVLLFIITVYHMLSNRWAAMINQSLAIIKLITYSIIALAGLYKLCQNTETSRKNWQTPLSGDTDIATYSSTTILSIMFTYNGWNNLNYSLDEFRNPEKKLILSNSISVAIVTVMYLLVNVAFISVVPQELIINNNKIDETIAAEFFRQLFGGNQTIARFFTFLVVLSVMGTAAVDVWSGSRVIVAAAKSDFFPKYSRELRNWNERFNTPINALLAQFIWCSILMIFVGGSFSISSFVLFSNFASYSYWIFYLATGIGLLLIRKRSKNYKMKRQVEKDDEELNRSNDRGTNSSNIKLLSKLEEKFFKVPLPVAGIFILGGVFILIFSFIVNVKCPDDKPNCGEDVLGPLRAQKLSPIVLSYGFLFVALLSWYFFYYWWDTKKKQQEEQEAAVMRIAADHDSMDSQINS</sequence>
<dbReference type="Pfam" id="PF13520">
    <property type="entry name" value="AA_permease_2"/>
    <property type="match status" value="1"/>
</dbReference>
<reference evidence="6 7" key="1">
    <citation type="submission" date="2015-10" db="EMBL/GenBank/DDBJ databases">
        <title>Genome analyses suggest a sexual origin of heterokaryosis in a supposedly ancient asexual fungus.</title>
        <authorList>
            <person name="Ropars J."/>
            <person name="Sedzielewska K."/>
            <person name="Noel J."/>
            <person name="Charron P."/>
            <person name="Farinelli L."/>
            <person name="Marton T."/>
            <person name="Kruger M."/>
            <person name="Pelin A."/>
            <person name="Brachmann A."/>
            <person name="Corradi N."/>
        </authorList>
    </citation>
    <scope>NUCLEOTIDE SEQUENCE [LARGE SCALE GENOMIC DNA]</scope>
    <source>
        <strain evidence="6 7">A4</strain>
    </source>
</reference>
<protein>
    <submittedName>
        <fullName evidence="6">Amino acid transporter</fullName>
    </submittedName>
</protein>
<dbReference type="EMBL" id="LLXI01000491">
    <property type="protein sequence ID" value="PKY46855.1"/>
    <property type="molecule type" value="Genomic_DNA"/>
</dbReference>
<evidence type="ECO:0000256" key="2">
    <source>
        <dbReference type="ARBA" id="ARBA00022692"/>
    </source>
</evidence>
<proteinExistence type="predicted"/>
<dbReference type="VEuPathDB" id="FungiDB:RhiirFUN_012341"/>
<evidence type="ECO:0000256" key="3">
    <source>
        <dbReference type="ARBA" id="ARBA00022989"/>
    </source>
</evidence>
<dbReference type="GO" id="GO:0015179">
    <property type="term" value="F:L-amino acid transmembrane transporter activity"/>
    <property type="evidence" value="ECO:0007669"/>
    <property type="project" value="TreeGrafter"/>
</dbReference>
<feature type="transmembrane region" description="Helical" evidence="5">
    <location>
        <begin position="46"/>
        <end position="68"/>
    </location>
</feature>
<dbReference type="PANTHER" id="PTHR11785:SF512">
    <property type="entry name" value="SOBREMESA, ISOFORM B"/>
    <property type="match status" value="1"/>
</dbReference>
<accession>A0A2I1GJR5</accession>
<dbReference type="Proteomes" id="UP000234323">
    <property type="component" value="Unassembled WGS sequence"/>
</dbReference>
<feature type="transmembrane region" description="Helical" evidence="5">
    <location>
        <begin position="494"/>
        <end position="516"/>
    </location>
</feature>
<feature type="transmembrane region" description="Helical" evidence="5">
    <location>
        <begin position="432"/>
        <end position="449"/>
    </location>
</feature>
<keyword evidence="2 5" id="KW-0812">Transmembrane</keyword>
<evidence type="ECO:0000256" key="4">
    <source>
        <dbReference type="ARBA" id="ARBA00023136"/>
    </source>
</evidence>
<comment type="subcellular location">
    <subcellularLocation>
        <location evidence="1">Membrane</location>
        <topology evidence="1">Multi-pass membrane protein</topology>
    </subcellularLocation>
</comment>
<comment type="caution">
    <text evidence="6">The sequence shown here is derived from an EMBL/GenBank/DDBJ whole genome shotgun (WGS) entry which is preliminary data.</text>
</comment>
<evidence type="ECO:0000256" key="1">
    <source>
        <dbReference type="ARBA" id="ARBA00004141"/>
    </source>
</evidence>
<keyword evidence="3 5" id="KW-1133">Transmembrane helix</keyword>
<gene>
    <name evidence="6" type="ORF">RhiirA4_444554</name>
</gene>
<dbReference type="VEuPathDB" id="FungiDB:FUN_011058"/>